<accession>A0A8K1FGD5</accession>
<reference evidence="2" key="1">
    <citation type="submission" date="2019-03" db="EMBL/GenBank/DDBJ databases">
        <title>Long read genome sequence of the mycoparasitic Pythium oligandrum ATCC 38472 isolated from sugarbeet rhizosphere.</title>
        <authorList>
            <person name="Gaulin E."/>
        </authorList>
    </citation>
    <scope>NUCLEOTIDE SEQUENCE</scope>
    <source>
        <strain evidence="2">ATCC 38472_TT</strain>
    </source>
</reference>
<evidence type="ECO:0000313" key="2">
    <source>
        <dbReference type="EMBL" id="TMW61531.1"/>
    </source>
</evidence>
<gene>
    <name evidence="2" type="ORF">Poli38472_012722</name>
</gene>
<feature type="region of interest" description="Disordered" evidence="1">
    <location>
        <begin position="220"/>
        <end position="245"/>
    </location>
</feature>
<name>A0A8K1FGD5_PYTOL</name>
<evidence type="ECO:0000313" key="3">
    <source>
        <dbReference type="Proteomes" id="UP000794436"/>
    </source>
</evidence>
<dbReference type="PANTHER" id="PTHR35213:SF3">
    <property type="entry name" value="MYB-LIKE DOMAIN-CONTAINING PROTEIN"/>
    <property type="match status" value="1"/>
</dbReference>
<keyword evidence="3" id="KW-1185">Reference proteome</keyword>
<dbReference type="EMBL" id="SPLM01000076">
    <property type="protein sequence ID" value="TMW61531.1"/>
    <property type="molecule type" value="Genomic_DNA"/>
</dbReference>
<dbReference type="PANTHER" id="PTHR35213">
    <property type="entry name" value="RING-TYPE DOMAIN-CONTAINING PROTEIN-RELATED"/>
    <property type="match status" value="1"/>
</dbReference>
<comment type="caution">
    <text evidence="2">The sequence shown here is derived from an EMBL/GenBank/DDBJ whole genome shotgun (WGS) entry which is preliminary data.</text>
</comment>
<organism evidence="2 3">
    <name type="scientific">Pythium oligandrum</name>
    <name type="common">Mycoparasitic fungus</name>
    <dbReference type="NCBI Taxonomy" id="41045"/>
    <lineage>
        <taxon>Eukaryota</taxon>
        <taxon>Sar</taxon>
        <taxon>Stramenopiles</taxon>
        <taxon>Oomycota</taxon>
        <taxon>Peronosporomycetes</taxon>
        <taxon>Pythiales</taxon>
        <taxon>Pythiaceae</taxon>
        <taxon>Pythium</taxon>
    </lineage>
</organism>
<protein>
    <submittedName>
        <fullName evidence="2">Uncharacterized protein</fullName>
    </submittedName>
</protein>
<dbReference type="Proteomes" id="UP000794436">
    <property type="component" value="Unassembled WGS sequence"/>
</dbReference>
<dbReference type="AlphaFoldDB" id="A0A8K1FGD5"/>
<sequence length="245" mass="28039">MPGSPSSRCLYMADGSSVSLPRGYECSHHLLNGPLRRGKWTRAEEEYVAATIRYFVDGSLDLQDGTKLRGYLAQLLHCDPMRISKKLVAGTVFVDIRVDPKMGRRAYCAALGSENTVDERRKHAQEHLGLLREAFIWSIEEEDEIVQLSQHVVTRYESEYCRKRQREELSHEATLSQHVGKRLCVPAQLHSGANLFERPSFERWQKRPFALPRTVMFDSQRSQEVNRPPPMSPSLRTSLIRGTIS</sequence>
<evidence type="ECO:0000256" key="1">
    <source>
        <dbReference type="SAM" id="MobiDB-lite"/>
    </source>
</evidence>
<dbReference type="OrthoDB" id="206107at2759"/>
<proteinExistence type="predicted"/>